<dbReference type="OrthoDB" id="9765084at2"/>
<evidence type="ECO:0000256" key="4">
    <source>
        <dbReference type="ARBA" id="ARBA00034521"/>
    </source>
</evidence>
<evidence type="ECO:0000256" key="2">
    <source>
        <dbReference type="ARBA" id="ARBA00022691"/>
    </source>
</evidence>
<evidence type="ECO:0000256" key="1">
    <source>
        <dbReference type="ARBA" id="ARBA00022679"/>
    </source>
</evidence>
<comment type="catalytic activity">
    <reaction evidence="6">
        <text>arsenic triglutathione + [thioredoxin]-dithiol + S-adenosyl-L-methionine + 2 H2O = methylarsonous acid + [thioredoxin]-disulfide + 3 glutathione + S-adenosyl-L-homocysteine + H(+)</text>
        <dbReference type="Rhea" id="RHEA:69460"/>
        <dbReference type="Rhea" id="RHEA-COMP:10698"/>
        <dbReference type="Rhea" id="RHEA-COMP:10700"/>
        <dbReference type="ChEBI" id="CHEBI:15377"/>
        <dbReference type="ChEBI" id="CHEBI:15378"/>
        <dbReference type="ChEBI" id="CHEBI:17826"/>
        <dbReference type="ChEBI" id="CHEBI:29950"/>
        <dbReference type="ChEBI" id="CHEBI:50058"/>
        <dbReference type="ChEBI" id="CHEBI:57856"/>
        <dbReference type="ChEBI" id="CHEBI:57925"/>
        <dbReference type="ChEBI" id="CHEBI:59789"/>
        <dbReference type="ChEBI" id="CHEBI:183640"/>
        <dbReference type="EC" id="2.1.1.137"/>
    </reaction>
</comment>
<dbReference type="InterPro" id="IPR025714">
    <property type="entry name" value="Methyltranfer_dom"/>
</dbReference>
<evidence type="ECO:0000313" key="10">
    <source>
        <dbReference type="EMBL" id="AKF04425.1"/>
    </source>
</evidence>
<organism evidence="10 11">
    <name type="scientific">Sandaracinus amylolyticus</name>
    <dbReference type="NCBI Taxonomy" id="927083"/>
    <lineage>
        <taxon>Bacteria</taxon>
        <taxon>Pseudomonadati</taxon>
        <taxon>Myxococcota</taxon>
        <taxon>Polyangia</taxon>
        <taxon>Polyangiales</taxon>
        <taxon>Sandaracinaceae</taxon>
        <taxon>Sandaracinus</taxon>
    </lineage>
</organism>
<feature type="domain" description="Methyltransferase" evidence="9">
    <location>
        <begin position="74"/>
        <end position="219"/>
    </location>
</feature>
<comment type="catalytic activity">
    <reaction evidence="8">
        <text>arsenic triglutathione + 3 [thioredoxin]-dithiol + 3 S-adenosyl-L-methionine = trimethylarsine + 3 [thioredoxin]-disulfide + 3 glutathione + 3 S-adenosyl-L-homocysteine + 3 H(+)</text>
        <dbReference type="Rhea" id="RHEA:69432"/>
        <dbReference type="Rhea" id="RHEA-COMP:10698"/>
        <dbReference type="Rhea" id="RHEA-COMP:10700"/>
        <dbReference type="ChEBI" id="CHEBI:15378"/>
        <dbReference type="ChEBI" id="CHEBI:27130"/>
        <dbReference type="ChEBI" id="CHEBI:29950"/>
        <dbReference type="ChEBI" id="CHEBI:50058"/>
        <dbReference type="ChEBI" id="CHEBI:57856"/>
        <dbReference type="ChEBI" id="CHEBI:57925"/>
        <dbReference type="ChEBI" id="CHEBI:59789"/>
        <dbReference type="ChEBI" id="CHEBI:183640"/>
        <dbReference type="EC" id="2.1.1.137"/>
    </reaction>
</comment>
<dbReference type="CDD" id="cd02440">
    <property type="entry name" value="AdoMet_MTases"/>
    <property type="match status" value="1"/>
</dbReference>
<comment type="similarity">
    <text evidence="3">Belongs to the methyltransferase superfamily. Arsenite methyltransferase family.</text>
</comment>
<sequence>MTDTKTMDEIRGTVRETYGKIAREGGSCGCAPSGCCGPTSGALGYSDDELAAVPQGADMGLGCGNPQAIAALREGESVLDLGAGGGFDALLAARQVGPKGSVIGVDMTPDMVSKARANATKAGATNVEFRLGEIERMPVSDASVDVIISNCVINLSPDKAAVFREAFRVLRPGGRLAIADVVATATLPDAVRADIAAYTGCVAGAAHVEELRAMLTKAGFGEVRVEVKEASRATIREWFPDSGAERYVASATIEAVKPGKSCCGPECCA</sequence>
<dbReference type="GO" id="GO:0030791">
    <property type="term" value="F:arsenite methyltransferase activity"/>
    <property type="evidence" value="ECO:0007669"/>
    <property type="project" value="UniProtKB-EC"/>
</dbReference>
<protein>
    <recommendedName>
        <fullName evidence="5">Arsenite methyltransferase</fullName>
        <ecNumber evidence="4">2.1.1.137</ecNumber>
    </recommendedName>
</protein>
<evidence type="ECO:0000259" key="9">
    <source>
        <dbReference type="Pfam" id="PF13847"/>
    </source>
</evidence>
<evidence type="ECO:0000313" key="11">
    <source>
        <dbReference type="Proteomes" id="UP000034883"/>
    </source>
</evidence>
<evidence type="ECO:0000256" key="7">
    <source>
        <dbReference type="ARBA" id="ARBA00047943"/>
    </source>
</evidence>
<dbReference type="AlphaFoldDB" id="A0A0F6W0K4"/>
<dbReference type="RefSeq" id="WP_053231770.1">
    <property type="nucleotide sequence ID" value="NZ_CP011125.1"/>
</dbReference>
<reference evidence="10 11" key="1">
    <citation type="submission" date="2015-03" db="EMBL/GenBank/DDBJ databases">
        <title>Genome assembly of Sandaracinus amylolyticus DSM 53668.</title>
        <authorList>
            <person name="Sharma G."/>
            <person name="Subramanian S."/>
        </authorList>
    </citation>
    <scope>NUCLEOTIDE SEQUENCE [LARGE SCALE GENOMIC DNA]</scope>
    <source>
        <strain evidence="10 11">DSM 53668</strain>
    </source>
</reference>
<accession>A0A0F6W0K4</accession>
<dbReference type="InterPro" id="IPR026669">
    <property type="entry name" value="Arsenite_MeTrfase-like"/>
</dbReference>
<dbReference type="PANTHER" id="PTHR43675">
    <property type="entry name" value="ARSENITE METHYLTRANSFERASE"/>
    <property type="match status" value="1"/>
</dbReference>
<gene>
    <name evidence="10" type="ORF">DB32_001574</name>
</gene>
<dbReference type="InterPro" id="IPR029063">
    <property type="entry name" value="SAM-dependent_MTases_sf"/>
</dbReference>
<dbReference type="Pfam" id="PF13847">
    <property type="entry name" value="Methyltransf_31"/>
    <property type="match status" value="1"/>
</dbReference>
<comment type="catalytic activity">
    <reaction evidence="7">
        <text>arsenic triglutathione + 2 [thioredoxin]-dithiol + 2 S-adenosyl-L-methionine + H2O = dimethylarsinous acid + 2 [thioredoxin]-disulfide + 3 glutathione + 2 S-adenosyl-L-homocysteine + 2 H(+)</text>
        <dbReference type="Rhea" id="RHEA:69464"/>
        <dbReference type="Rhea" id="RHEA-COMP:10698"/>
        <dbReference type="Rhea" id="RHEA-COMP:10700"/>
        <dbReference type="ChEBI" id="CHEBI:15377"/>
        <dbReference type="ChEBI" id="CHEBI:15378"/>
        <dbReference type="ChEBI" id="CHEBI:23808"/>
        <dbReference type="ChEBI" id="CHEBI:29950"/>
        <dbReference type="ChEBI" id="CHEBI:50058"/>
        <dbReference type="ChEBI" id="CHEBI:57856"/>
        <dbReference type="ChEBI" id="CHEBI:57925"/>
        <dbReference type="ChEBI" id="CHEBI:59789"/>
        <dbReference type="ChEBI" id="CHEBI:183640"/>
        <dbReference type="EC" id="2.1.1.137"/>
    </reaction>
</comment>
<evidence type="ECO:0000256" key="6">
    <source>
        <dbReference type="ARBA" id="ARBA00047941"/>
    </source>
</evidence>
<evidence type="ECO:0000256" key="8">
    <source>
        <dbReference type="ARBA" id="ARBA00048428"/>
    </source>
</evidence>
<keyword evidence="1 10" id="KW-0808">Transferase</keyword>
<keyword evidence="10" id="KW-0489">Methyltransferase</keyword>
<dbReference type="STRING" id="927083.DB32_001574"/>
<name>A0A0F6W0K4_9BACT</name>
<evidence type="ECO:0000256" key="3">
    <source>
        <dbReference type="ARBA" id="ARBA00034487"/>
    </source>
</evidence>
<dbReference type="EC" id="2.1.1.137" evidence="4"/>
<dbReference type="Gene3D" id="3.40.50.150">
    <property type="entry name" value="Vaccinia Virus protein VP39"/>
    <property type="match status" value="1"/>
</dbReference>
<evidence type="ECO:0000256" key="5">
    <source>
        <dbReference type="ARBA" id="ARBA00034545"/>
    </source>
</evidence>
<dbReference type="KEGG" id="samy:DB32_001574"/>
<keyword evidence="2" id="KW-0949">S-adenosyl-L-methionine</keyword>
<keyword evidence="11" id="KW-1185">Reference proteome</keyword>
<dbReference type="Proteomes" id="UP000034883">
    <property type="component" value="Chromosome"/>
</dbReference>
<dbReference type="NCBIfam" id="NF008823">
    <property type="entry name" value="PRK11873.1"/>
    <property type="match status" value="1"/>
</dbReference>
<dbReference type="EMBL" id="CP011125">
    <property type="protein sequence ID" value="AKF04425.1"/>
    <property type="molecule type" value="Genomic_DNA"/>
</dbReference>
<dbReference type="GO" id="GO:0032259">
    <property type="term" value="P:methylation"/>
    <property type="evidence" value="ECO:0007669"/>
    <property type="project" value="UniProtKB-KW"/>
</dbReference>
<dbReference type="PANTHER" id="PTHR43675:SF8">
    <property type="entry name" value="ARSENITE METHYLTRANSFERASE"/>
    <property type="match status" value="1"/>
</dbReference>
<proteinExistence type="inferred from homology"/>
<dbReference type="SUPFAM" id="SSF53335">
    <property type="entry name" value="S-adenosyl-L-methionine-dependent methyltransferases"/>
    <property type="match status" value="1"/>
</dbReference>